<feature type="transmembrane region" description="Helical" evidence="1">
    <location>
        <begin position="81"/>
        <end position="107"/>
    </location>
</feature>
<feature type="transmembrane region" description="Helical" evidence="1">
    <location>
        <begin position="45"/>
        <end position="69"/>
    </location>
</feature>
<keyword evidence="1" id="KW-1133">Transmembrane helix</keyword>
<keyword evidence="1" id="KW-0812">Transmembrane</keyword>
<accession>A0A9D2ATM9</accession>
<dbReference type="AlphaFoldDB" id="A0A9D2ATM9"/>
<gene>
    <name evidence="2" type="ORF">H9851_01095</name>
</gene>
<sequence length="152" mass="16697">MKGKYLVELCVAIIIALLQIALFIYGQVAYSSALAAGVQFDANKWLTLVFMAFSSVWLLFISLLLVLNAPQRKNGGERARYIAACIAAALILAAETAAIIFGLTHYVCTAQPVTMDPEQWFISMFSTFACIWGLYIALLLISRGAQNKQDSH</sequence>
<organism evidence="2 3">
    <name type="scientific">Candidatus Borkfalkia faecavium</name>
    <dbReference type="NCBI Taxonomy" id="2838508"/>
    <lineage>
        <taxon>Bacteria</taxon>
        <taxon>Bacillati</taxon>
        <taxon>Bacillota</taxon>
        <taxon>Clostridia</taxon>
        <taxon>Christensenellales</taxon>
        <taxon>Christensenellaceae</taxon>
        <taxon>Candidatus Borkfalkia</taxon>
    </lineage>
</organism>
<evidence type="ECO:0000256" key="1">
    <source>
        <dbReference type="SAM" id="Phobius"/>
    </source>
</evidence>
<evidence type="ECO:0000313" key="3">
    <source>
        <dbReference type="Proteomes" id="UP000886847"/>
    </source>
</evidence>
<proteinExistence type="predicted"/>
<protein>
    <submittedName>
        <fullName evidence="2">Uncharacterized protein</fullName>
    </submittedName>
</protein>
<dbReference type="EMBL" id="DXEW01000005">
    <property type="protein sequence ID" value="HIX49867.1"/>
    <property type="molecule type" value="Genomic_DNA"/>
</dbReference>
<evidence type="ECO:0000313" key="2">
    <source>
        <dbReference type="EMBL" id="HIX49867.1"/>
    </source>
</evidence>
<feature type="transmembrane region" description="Helical" evidence="1">
    <location>
        <begin position="5"/>
        <end position="25"/>
    </location>
</feature>
<name>A0A9D2ATM9_9FIRM</name>
<keyword evidence="1" id="KW-0472">Membrane</keyword>
<feature type="transmembrane region" description="Helical" evidence="1">
    <location>
        <begin position="119"/>
        <end position="141"/>
    </location>
</feature>
<reference evidence="2" key="1">
    <citation type="journal article" date="2021" name="PeerJ">
        <title>Extensive microbial diversity within the chicken gut microbiome revealed by metagenomics and culture.</title>
        <authorList>
            <person name="Gilroy R."/>
            <person name="Ravi A."/>
            <person name="Getino M."/>
            <person name="Pursley I."/>
            <person name="Horton D.L."/>
            <person name="Alikhan N.F."/>
            <person name="Baker D."/>
            <person name="Gharbi K."/>
            <person name="Hall N."/>
            <person name="Watson M."/>
            <person name="Adriaenssens E.M."/>
            <person name="Foster-Nyarko E."/>
            <person name="Jarju S."/>
            <person name="Secka A."/>
            <person name="Antonio M."/>
            <person name="Oren A."/>
            <person name="Chaudhuri R.R."/>
            <person name="La Ragione R."/>
            <person name="Hildebrand F."/>
            <person name="Pallen M.J."/>
        </authorList>
    </citation>
    <scope>NUCLEOTIDE SEQUENCE</scope>
    <source>
        <strain evidence="2">2189</strain>
    </source>
</reference>
<reference evidence="2" key="2">
    <citation type="submission" date="2021-04" db="EMBL/GenBank/DDBJ databases">
        <authorList>
            <person name="Gilroy R."/>
        </authorList>
    </citation>
    <scope>NUCLEOTIDE SEQUENCE</scope>
    <source>
        <strain evidence="2">2189</strain>
    </source>
</reference>
<comment type="caution">
    <text evidence="2">The sequence shown here is derived from an EMBL/GenBank/DDBJ whole genome shotgun (WGS) entry which is preliminary data.</text>
</comment>
<dbReference type="Proteomes" id="UP000886847">
    <property type="component" value="Unassembled WGS sequence"/>
</dbReference>